<gene>
    <name evidence="1" type="ORF">PsorP6_013579</name>
</gene>
<dbReference type="EMBL" id="CM047588">
    <property type="protein sequence ID" value="KAI9905920.1"/>
    <property type="molecule type" value="Genomic_DNA"/>
</dbReference>
<evidence type="ECO:0000313" key="2">
    <source>
        <dbReference type="Proteomes" id="UP001163321"/>
    </source>
</evidence>
<reference evidence="1 2" key="1">
    <citation type="journal article" date="2022" name="bioRxiv">
        <title>The genome of the oomycete Peronosclerospora sorghi, a cosmopolitan pathogen of maize and sorghum, is inflated with dispersed pseudogenes.</title>
        <authorList>
            <person name="Fletcher K."/>
            <person name="Martin F."/>
            <person name="Isakeit T."/>
            <person name="Cavanaugh K."/>
            <person name="Magill C."/>
            <person name="Michelmore R."/>
        </authorList>
    </citation>
    <scope>NUCLEOTIDE SEQUENCE [LARGE SCALE GENOMIC DNA]</scope>
    <source>
        <strain evidence="1">P6</strain>
    </source>
</reference>
<name>A0ACC0VHE2_9STRA</name>
<proteinExistence type="predicted"/>
<keyword evidence="2" id="KW-1185">Reference proteome</keyword>
<comment type="caution">
    <text evidence="1">The sequence shown here is derived from an EMBL/GenBank/DDBJ whole genome shotgun (WGS) entry which is preliminary data.</text>
</comment>
<dbReference type="Proteomes" id="UP001163321">
    <property type="component" value="Chromosome 9"/>
</dbReference>
<accession>A0ACC0VHE2</accession>
<protein>
    <submittedName>
        <fullName evidence="1">Uncharacterized protein</fullName>
    </submittedName>
</protein>
<evidence type="ECO:0000313" key="1">
    <source>
        <dbReference type="EMBL" id="KAI9905920.1"/>
    </source>
</evidence>
<organism evidence="1 2">
    <name type="scientific">Peronosclerospora sorghi</name>
    <dbReference type="NCBI Taxonomy" id="230839"/>
    <lineage>
        <taxon>Eukaryota</taxon>
        <taxon>Sar</taxon>
        <taxon>Stramenopiles</taxon>
        <taxon>Oomycota</taxon>
        <taxon>Peronosporomycetes</taxon>
        <taxon>Peronosporales</taxon>
        <taxon>Peronosporaceae</taxon>
        <taxon>Peronosclerospora</taxon>
    </lineage>
</organism>
<sequence length="277" mass="30485">MVAIASDNKSSAGTFVSARLLGSTCYGLCELMVFHPFDTIAKRLITNKDPMHSLAVLNQVIFHEAYKKPVLARYRSLFPSLGFAAGYKISQLIYKFGGQLVVKDYMKTNYARFFDHTFGERNAKTMIHATAGSLIGISEIALLPPDVLKIRVQTKPAAIVGKGVLIVKTEGLALYRGAAWTEAHNAPGSFAIFGGSALAKEYIFQLENYNNAKFFQNFVESISGTSDSIIGTSRLDGRTYRLFFLTLSCQLFNAVAQPLDVIKTRIQSQPFDSQKAA</sequence>